<name>A0A427B2S0_ENSVE</name>
<evidence type="ECO:0000313" key="2">
    <source>
        <dbReference type="Proteomes" id="UP000287651"/>
    </source>
</evidence>
<dbReference type="EMBL" id="AMZH03000633">
    <property type="protein sequence ID" value="RRT82760.1"/>
    <property type="molecule type" value="Genomic_DNA"/>
</dbReference>
<reference evidence="1 2" key="1">
    <citation type="journal article" date="2014" name="Agronomy (Basel)">
        <title>A Draft Genome Sequence for Ensete ventricosum, the Drought-Tolerant Tree Against Hunger.</title>
        <authorList>
            <person name="Harrison J."/>
            <person name="Moore K.A."/>
            <person name="Paszkiewicz K."/>
            <person name="Jones T."/>
            <person name="Grant M."/>
            <person name="Ambacheew D."/>
            <person name="Muzemil S."/>
            <person name="Studholme D.J."/>
        </authorList>
    </citation>
    <scope>NUCLEOTIDE SEQUENCE [LARGE SCALE GENOMIC DNA]</scope>
</reference>
<organism evidence="1 2">
    <name type="scientific">Ensete ventricosum</name>
    <name type="common">Abyssinian banana</name>
    <name type="synonym">Musa ensete</name>
    <dbReference type="NCBI Taxonomy" id="4639"/>
    <lineage>
        <taxon>Eukaryota</taxon>
        <taxon>Viridiplantae</taxon>
        <taxon>Streptophyta</taxon>
        <taxon>Embryophyta</taxon>
        <taxon>Tracheophyta</taxon>
        <taxon>Spermatophyta</taxon>
        <taxon>Magnoliopsida</taxon>
        <taxon>Liliopsida</taxon>
        <taxon>Zingiberales</taxon>
        <taxon>Musaceae</taxon>
        <taxon>Ensete</taxon>
    </lineage>
</organism>
<proteinExistence type="predicted"/>
<protein>
    <submittedName>
        <fullName evidence="1">Uncharacterized protein</fullName>
    </submittedName>
</protein>
<gene>
    <name evidence="1" type="ORF">B296_00000336</name>
</gene>
<evidence type="ECO:0000313" key="1">
    <source>
        <dbReference type="EMBL" id="RRT82760.1"/>
    </source>
</evidence>
<comment type="caution">
    <text evidence="1">The sequence shown here is derived from an EMBL/GenBank/DDBJ whole genome shotgun (WGS) entry which is preliminary data.</text>
</comment>
<accession>A0A427B2S0</accession>
<dbReference type="AlphaFoldDB" id="A0A427B2S0"/>
<dbReference type="Proteomes" id="UP000287651">
    <property type="component" value="Unassembled WGS sequence"/>
</dbReference>
<sequence>MGGEAMPLVVLRRRWPSDDTERHSPTAATLRRDKRGGIRYRTQAGDSIIEKRATARADQSTGTRCE</sequence>